<dbReference type="AlphaFoldDB" id="A0A3N4J4A9"/>
<sequence>MVLATAGSGPAQELVSFEQVMQFTAVEVVTWLQQTSVFKKAGEGAPAIEAAIVSNDICG</sequence>
<feature type="non-terminal residue" evidence="1">
    <location>
        <position position="59"/>
    </location>
</feature>
<dbReference type="EMBL" id="ML120497">
    <property type="protein sequence ID" value="RPA91431.1"/>
    <property type="molecule type" value="Genomic_DNA"/>
</dbReference>
<feature type="non-terminal residue" evidence="1">
    <location>
        <position position="1"/>
    </location>
</feature>
<dbReference type="Proteomes" id="UP000276215">
    <property type="component" value="Unassembled WGS sequence"/>
</dbReference>
<evidence type="ECO:0000313" key="2">
    <source>
        <dbReference type="Proteomes" id="UP000276215"/>
    </source>
</evidence>
<proteinExistence type="predicted"/>
<gene>
    <name evidence="1" type="ORF">L873DRAFT_1819517</name>
</gene>
<reference evidence="1 2" key="1">
    <citation type="journal article" date="2018" name="Nat. Ecol. Evol.">
        <title>Pezizomycetes genomes reveal the molecular basis of ectomycorrhizal truffle lifestyle.</title>
        <authorList>
            <person name="Murat C."/>
            <person name="Payen T."/>
            <person name="Noel B."/>
            <person name="Kuo A."/>
            <person name="Morin E."/>
            <person name="Chen J."/>
            <person name="Kohler A."/>
            <person name="Krizsan K."/>
            <person name="Balestrini R."/>
            <person name="Da Silva C."/>
            <person name="Montanini B."/>
            <person name="Hainaut M."/>
            <person name="Levati E."/>
            <person name="Barry K.W."/>
            <person name="Belfiori B."/>
            <person name="Cichocki N."/>
            <person name="Clum A."/>
            <person name="Dockter R.B."/>
            <person name="Fauchery L."/>
            <person name="Guy J."/>
            <person name="Iotti M."/>
            <person name="Le Tacon F."/>
            <person name="Lindquist E.A."/>
            <person name="Lipzen A."/>
            <person name="Malagnac F."/>
            <person name="Mello A."/>
            <person name="Molinier V."/>
            <person name="Miyauchi S."/>
            <person name="Poulain J."/>
            <person name="Riccioni C."/>
            <person name="Rubini A."/>
            <person name="Sitrit Y."/>
            <person name="Splivallo R."/>
            <person name="Traeger S."/>
            <person name="Wang M."/>
            <person name="Zifcakova L."/>
            <person name="Wipf D."/>
            <person name="Zambonelli A."/>
            <person name="Paolocci F."/>
            <person name="Nowrousian M."/>
            <person name="Ottonello S."/>
            <person name="Baldrian P."/>
            <person name="Spatafora J.W."/>
            <person name="Henrissat B."/>
            <person name="Nagy L.G."/>
            <person name="Aury J.M."/>
            <person name="Wincker P."/>
            <person name="Grigoriev I.V."/>
            <person name="Bonfante P."/>
            <person name="Martin F.M."/>
        </authorList>
    </citation>
    <scope>NUCLEOTIDE SEQUENCE [LARGE SCALE GENOMIC DNA]</scope>
    <source>
        <strain evidence="1 2">120613-1</strain>
    </source>
</reference>
<name>A0A3N4J4A9_9PEZI</name>
<keyword evidence="2" id="KW-1185">Reference proteome</keyword>
<protein>
    <submittedName>
        <fullName evidence="1">Uncharacterized protein</fullName>
    </submittedName>
</protein>
<organism evidence="1 2">
    <name type="scientific">Choiromyces venosus 120613-1</name>
    <dbReference type="NCBI Taxonomy" id="1336337"/>
    <lineage>
        <taxon>Eukaryota</taxon>
        <taxon>Fungi</taxon>
        <taxon>Dikarya</taxon>
        <taxon>Ascomycota</taxon>
        <taxon>Pezizomycotina</taxon>
        <taxon>Pezizomycetes</taxon>
        <taxon>Pezizales</taxon>
        <taxon>Tuberaceae</taxon>
        <taxon>Choiromyces</taxon>
    </lineage>
</organism>
<accession>A0A3N4J4A9</accession>
<evidence type="ECO:0000313" key="1">
    <source>
        <dbReference type="EMBL" id="RPA91431.1"/>
    </source>
</evidence>